<dbReference type="PANTHER" id="PTHR42798">
    <property type="entry name" value="LIPOPROTEIN-RELEASING SYSTEM ATP-BINDING PROTEIN LOLD"/>
    <property type="match status" value="1"/>
</dbReference>
<keyword evidence="7 10" id="KW-1133">Transmembrane helix</keyword>
<dbReference type="InterPro" id="IPR017911">
    <property type="entry name" value="MacB-like_ATP-bd"/>
</dbReference>
<keyword evidence="3" id="KW-1003">Cell membrane</keyword>
<dbReference type="PROSITE" id="PS00211">
    <property type="entry name" value="ABC_TRANSPORTER_1"/>
    <property type="match status" value="1"/>
</dbReference>
<protein>
    <submittedName>
        <fullName evidence="12">ABC transporter ATP-binding protein/permease</fullName>
    </submittedName>
</protein>
<sequence>MLQLKNIKKRYEAGEFSVDALKGITLSFRTSEFVSILGPSGCGKTTMLNIIGGLDKYTSGDLIINGKSTEKFTDRDWDAYRNHSVGFVFQSYNLIPHQTALQNVELALALSGVKRAERVRRAKEALDSVGLKNMYNKRPNEMSGGQMQRVAIARAIVNNPDIVLADEPTGALDTETSLQVMEILKEISRDRLVVMVTHNPDLAERYSTRVVNMLDGLLVSDSKPLTQEEIKQETKADEVRMQQEKVAEKTLRRREKKPSMSLGTSFMLSLKNLFSKRGRTILTSLAGSIGIIGIALIFAVSQGATNYIASVQEDTLASYPLTIQETHTDMGSLFQSFVGSATSQEEHDLDAVYEKMALYNLAESFSNIQQTENDLAAYKKYLDNQLKDPNSVVSQSLNGVHYGYNLDLFVYTKNIDGEVIRADTSELVMEVVSSFYGVDISQMITSGSGLFSSLLQTGGTLTMWEEMLPATDGGVVNEMLKSQYDLVFGNWPDSYSDPTNKIVLVVDDNNEIDDMTLYALGLKSTEEINAILDAAQKGEEPPASTQKHWTYEEICNLQYKTIFNYERYQKMGNLWYDATEIDNVLNSMYEDDSVGMKLEVVGIIRPNPDVASHMLSGNICYTSALTQYVIEKAQDSQIVQEQKANPNVDVFTGLYFQNNNLPVEQKAQFFTDYVSGLDVSGKADVYLTINTVPTDAEVEQATTQLYGMEEEQLRSTILNLYKMAGSVSGTQSPQVEDYLSKLSFEELQKLIPTIAPGYATYTKTIQIIMTLPTEQQRADKLDEDIASYTVEQKANCFDTAMPFSSTTYDDNLAELGDLDLASPSSISLYAVSFAAKDDIEKDIARYNEGVSEEQKLEYTDYVGLLMRSVTTIIDAITYILVAFVSISLIVSSIMIGVITLISVQERTKEIGILRAIGASKRNVSSMFNAETVIIGFASGLLGVVVTYLLCLLVNVILHSLTGILTLNAVLPIWVAMVLVLISMLLTLVAGLIPSRSAAKKDPVVALRTE</sequence>
<evidence type="ECO:0000313" key="12">
    <source>
        <dbReference type="EMBL" id="HIR66237.1"/>
    </source>
</evidence>
<evidence type="ECO:0000256" key="7">
    <source>
        <dbReference type="ARBA" id="ARBA00022989"/>
    </source>
</evidence>
<dbReference type="GO" id="GO:0005886">
    <property type="term" value="C:plasma membrane"/>
    <property type="evidence" value="ECO:0007669"/>
    <property type="project" value="UniProtKB-SubCell"/>
</dbReference>
<keyword evidence="2" id="KW-0813">Transport</keyword>
<gene>
    <name evidence="12" type="ORF">IAC95_05105</name>
</gene>
<dbReference type="CDD" id="cd03255">
    <property type="entry name" value="ABC_MJ0796_LolCDE_FtsE"/>
    <property type="match status" value="1"/>
</dbReference>
<comment type="subcellular location">
    <subcellularLocation>
        <location evidence="1">Cell inner membrane</location>
        <topology evidence="1">Multi-pass membrane protein</topology>
    </subcellularLocation>
</comment>
<evidence type="ECO:0000256" key="3">
    <source>
        <dbReference type="ARBA" id="ARBA00022475"/>
    </source>
</evidence>
<evidence type="ECO:0000256" key="10">
    <source>
        <dbReference type="SAM" id="Phobius"/>
    </source>
</evidence>
<feature type="transmembrane region" description="Helical" evidence="10">
    <location>
        <begin position="281"/>
        <end position="300"/>
    </location>
</feature>
<dbReference type="GO" id="GO:0016887">
    <property type="term" value="F:ATP hydrolysis activity"/>
    <property type="evidence" value="ECO:0007669"/>
    <property type="project" value="InterPro"/>
</dbReference>
<organism evidence="12 13">
    <name type="scientific">Candidatus Fimimonas gallinarum</name>
    <dbReference type="NCBI Taxonomy" id="2840821"/>
    <lineage>
        <taxon>Bacteria</taxon>
        <taxon>Pseudomonadati</taxon>
        <taxon>Myxococcota</taxon>
        <taxon>Myxococcia</taxon>
        <taxon>Myxococcales</taxon>
        <taxon>Cystobacterineae</taxon>
        <taxon>Myxococcaceae</taxon>
        <taxon>Myxococcaceae incertae sedis</taxon>
        <taxon>Candidatus Fimimonas</taxon>
    </lineage>
</organism>
<dbReference type="FunFam" id="3.40.50.300:FF:000032">
    <property type="entry name" value="Export ABC transporter ATP-binding protein"/>
    <property type="match status" value="1"/>
</dbReference>
<dbReference type="GO" id="GO:0098796">
    <property type="term" value="C:membrane protein complex"/>
    <property type="evidence" value="ECO:0007669"/>
    <property type="project" value="UniProtKB-ARBA"/>
</dbReference>
<keyword evidence="4 10" id="KW-0812">Transmembrane</keyword>
<dbReference type="Pfam" id="PF00005">
    <property type="entry name" value="ABC_tran"/>
    <property type="match status" value="1"/>
</dbReference>
<evidence type="ECO:0000256" key="9">
    <source>
        <dbReference type="ARBA" id="ARBA00038388"/>
    </source>
</evidence>
<feature type="transmembrane region" description="Helical" evidence="10">
    <location>
        <begin position="969"/>
        <end position="992"/>
    </location>
</feature>
<dbReference type="AlphaFoldDB" id="A0A9D1E4A9"/>
<dbReference type="GO" id="GO:0005524">
    <property type="term" value="F:ATP binding"/>
    <property type="evidence" value="ECO:0007669"/>
    <property type="project" value="UniProtKB-KW"/>
</dbReference>
<evidence type="ECO:0000256" key="6">
    <source>
        <dbReference type="ARBA" id="ARBA00022840"/>
    </source>
</evidence>
<feature type="transmembrane region" description="Helical" evidence="10">
    <location>
        <begin position="875"/>
        <end position="901"/>
    </location>
</feature>
<comment type="similarity">
    <text evidence="9">Belongs to the ABC transporter superfamily. Macrolide exporter (TC 3.A.1.122) family.</text>
</comment>
<dbReference type="PANTHER" id="PTHR42798:SF6">
    <property type="entry name" value="CELL DIVISION ATP-BINDING PROTEIN FTSE"/>
    <property type="match status" value="1"/>
</dbReference>
<feature type="transmembrane region" description="Helical" evidence="10">
    <location>
        <begin position="931"/>
        <end position="957"/>
    </location>
</feature>
<dbReference type="PROSITE" id="PS50893">
    <property type="entry name" value="ABC_TRANSPORTER_2"/>
    <property type="match status" value="1"/>
</dbReference>
<dbReference type="Proteomes" id="UP000824200">
    <property type="component" value="Unassembled WGS sequence"/>
</dbReference>
<evidence type="ECO:0000256" key="8">
    <source>
        <dbReference type="ARBA" id="ARBA00023136"/>
    </source>
</evidence>
<evidence type="ECO:0000256" key="4">
    <source>
        <dbReference type="ARBA" id="ARBA00022692"/>
    </source>
</evidence>
<reference evidence="12" key="2">
    <citation type="journal article" date="2021" name="PeerJ">
        <title>Extensive microbial diversity within the chicken gut microbiome revealed by metagenomics and culture.</title>
        <authorList>
            <person name="Gilroy R."/>
            <person name="Ravi A."/>
            <person name="Getino M."/>
            <person name="Pursley I."/>
            <person name="Horton D.L."/>
            <person name="Alikhan N.F."/>
            <person name="Baker D."/>
            <person name="Gharbi K."/>
            <person name="Hall N."/>
            <person name="Watson M."/>
            <person name="Adriaenssens E.M."/>
            <person name="Foster-Nyarko E."/>
            <person name="Jarju S."/>
            <person name="Secka A."/>
            <person name="Antonio M."/>
            <person name="Oren A."/>
            <person name="Chaudhuri R.R."/>
            <person name="La Ragione R."/>
            <person name="Hildebrand F."/>
            <person name="Pallen M.J."/>
        </authorList>
    </citation>
    <scope>NUCLEOTIDE SEQUENCE</scope>
    <source>
        <strain evidence="12">CHK121-14286</strain>
    </source>
</reference>
<dbReference type="GO" id="GO:0022857">
    <property type="term" value="F:transmembrane transporter activity"/>
    <property type="evidence" value="ECO:0007669"/>
    <property type="project" value="UniProtKB-ARBA"/>
</dbReference>
<evidence type="ECO:0000259" key="11">
    <source>
        <dbReference type="PROSITE" id="PS50893"/>
    </source>
</evidence>
<accession>A0A9D1E4A9</accession>
<dbReference type="EMBL" id="DVHL01000042">
    <property type="protein sequence ID" value="HIR66237.1"/>
    <property type="molecule type" value="Genomic_DNA"/>
</dbReference>
<keyword evidence="6 12" id="KW-0067">ATP-binding</keyword>
<dbReference type="InterPro" id="IPR017871">
    <property type="entry name" value="ABC_transporter-like_CS"/>
</dbReference>
<evidence type="ECO:0000256" key="5">
    <source>
        <dbReference type="ARBA" id="ARBA00022741"/>
    </source>
</evidence>
<feature type="domain" description="ABC transporter" evidence="11">
    <location>
        <begin position="2"/>
        <end position="240"/>
    </location>
</feature>
<dbReference type="InterPro" id="IPR003593">
    <property type="entry name" value="AAA+_ATPase"/>
</dbReference>
<dbReference type="SUPFAM" id="SSF52540">
    <property type="entry name" value="P-loop containing nucleoside triphosphate hydrolases"/>
    <property type="match status" value="1"/>
</dbReference>
<evidence type="ECO:0000256" key="1">
    <source>
        <dbReference type="ARBA" id="ARBA00004429"/>
    </source>
</evidence>
<dbReference type="Gene3D" id="3.40.50.300">
    <property type="entry name" value="P-loop containing nucleotide triphosphate hydrolases"/>
    <property type="match status" value="1"/>
</dbReference>
<evidence type="ECO:0000256" key="2">
    <source>
        <dbReference type="ARBA" id="ARBA00022448"/>
    </source>
</evidence>
<comment type="caution">
    <text evidence="12">The sequence shown here is derived from an EMBL/GenBank/DDBJ whole genome shotgun (WGS) entry which is preliminary data.</text>
</comment>
<dbReference type="SMART" id="SM00382">
    <property type="entry name" value="AAA"/>
    <property type="match status" value="1"/>
</dbReference>
<reference evidence="12" key="1">
    <citation type="submission" date="2020-10" db="EMBL/GenBank/DDBJ databases">
        <authorList>
            <person name="Gilroy R."/>
        </authorList>
    </citation>
    <scope>NUCLEOTIDE SEQUENCE</scope>
    <source>
        <strain evidence="12">CHK121-14286</strain>
    </source>
</reference>
<dbReference type="Pfam" id="PF02687">
    <property type="entry name" value="FtsX"/>
    <property type="match status" value="1"/>
</dbReference>
<dbReference type="InterPro" id="IPR003838">
    <property type="entry name" value="ABC3_permease_C"/>
</dbReference>
<keyword evidence="8 10" id="KW-0472">Membrane</keyword>
<evidence type="ECO:0000313" key="13">
    <source>
        <dbReference type="Proteomes" id="UP000824200"/>
    </source>
</evidence>
<dbReference type="InterPro" id="IPR003439">
    <property type="entry name" value="ABC_transporter-like_ATP-bd"/>
</dbReference>
<name>A0A9D1E4A9_9BACT</name>
<keyword evidence="5" id="KW-0547">Nucleotide-binding</keyword>
<dbReference type="InterPro" id="IPR027417">
    <property type="entry name" value="P-loop_NTPase"/>
</dbReference>
<proteinExistence type="inferred from homology"/>